<reference evidence="9 10" key="1">
    <citation type="submission" date="2019-08" db="EMBL/GenBank/DDBJ databases">
        <title>Whole genome of Aphis craccivora.</title>
        <authorList>
            <person name="Voronova N.V."/>
            <person name="Shulinski R.S."/>
            <person name="Bandarenka Y.V."/>
            <person name="Zhorov D.G."/>
            <person name="Warner D."/>
        </authorList>
    </citation>
    <scope>NUCLEOTIDE SEQUENCE [LARGE SCALE GENOMIC DNA]</scope>
    <source>
        <strain evidence="9">180601</strain>
        <tissue evidence="9">Whole Body</tissue>
    </source>
</reference>
<evidence type="ECO:0000256" key="4">
    <source>
        <dbReference type="ARBA" id="ARBA00022722"/>
    </source>
</evidence>
<evidence type="ECO:0000313" key="10">
    <source>
        <dbReference type="Proteomes" id="UP000478052"/>
    </source>
</evidence>
<dbReference type="PANTHER" id="PTHR22930">
    <property type="match status" value="1"/>
</dbReference>
<accession>A0A6G0WGY9</accession>
<dbReference type="EMBL" id="VUJU01008744">
    <property type="protein sequence ID" value="KAF0726399.1"/>
    <property type="molecule type" value="Genomic_DNA"/>
</dbReference>
<evidence type="ECO:0000256" key="7">
    <source>
        <dbReference type="ARBA" id="ARBA00023242"/>
    </source>
</evidence>
<comment type="subcellular location">
    <subcellularLocation>
        <location evidence="2">Nucleus</location>
    </subcellularLocation>
</comment>
<evidence type="ECO:0000259" key="8">
    <source>
        <dbReference type="Pfam" id="PF13359"/>
    </source>
</evidence>
<dbReference type="AlphaFoldDB" id="A0A6G0WGY9"/>
<dbReference type="GO" id="GO:0016787">
    <property type="term" value="F:hydrolase activity"/>
    <property type="evidence" value="ECO:0007669"/>
    <property type="project" value="UniProtKB-KW"/>
</dbReference>
<evidence type="ECO:0000313" key="9">
    <source>
        <dbReference type="EMBL" id="KAF0726399.1"/>
    </source>
</evidence>
<evidence type="ECO:0000256" key="5">
    <source>
        <dbReference type="ARBA" id="ARBA00022723"/>
    </source>
</evidence>
<evidence type="ECO:0000256" key="1">
    <source>
        <dbReference type="ARBA" id="ARBA00001968"/>
    </source>
</evidence>
<dbReference type="GO" id="GO:0046872">
    <property type="term" value="F:metal ion binding"/>
    <property type="evidence" value="ECO:0007669"/>
    <property type="project" value="UniProtKB-KW"/>
</dbReference>
<organism evidence="9 10">
    <name type="scientific">Aphis craccivora</name>
    <name type="common">Cowpea aphid</name>
    <dbReference type="NCBI Taxonomy" id="307492"/>
    <lineage>
        <taxon>Eukaryota</taxon>
        <taxon>Metazoa</taxon>
        <taxon>Ecdysozoa</taxon>
        <taxon>Arthropoda</taxon>
        <taxon>Hexapoda</taxon>
        <taxon>Insecta</taxon>
        <taxon>Pterygota</taxon>
        <taxon>Neoptera</taxon>
        <taxon>Paraneoptera</taxon>
        <taxon>Hemiptera</taxon>
        <taxon>Sternorrhyncha</taxon>
        <taxon>Aphidomorpha</taxon>
        <taxon>Aphidoidea</taxon>
        <taxon>Aphididae</taxon>
        <taxon>Aphidini</taxon>
        <taxon>Aphis</taxon>
        <taxon>Aphis</taxon>
    </lineage>
</organism>
<keyword evidence="5" id="KW-0479">Metal-binding</keyword>
<evidence type="ECO:0000256" key="6">
    <source>
        <dbReference type="ARBA" id="ARBA00022801"/>
    </source>
</evidence>
<name>A0A6G0WGY9_APHCR</name>
<dbReference type="InterPro" id="IPR027806">
    <property type="entry name" value="HARBI1_dom"/>
</dbReference>
<proteinExistence type="inferred from homology"/>
<dbReference type="Pfam" id="PF13359">
    <property type="entry name" value="DDE_Tnp_4"/>
    <property type="match status" value="1"/>
</dbReference>
<dbReference type="GO" id="GO:0004518">
    <property type="term" value="F:nuclease activity"/>
    <property type="evidence" value="ECO:0007669"/>
    <property type="project" value="UniProtKB-KW"/>
</dbReference>
<dbReference type="OrthoDB" id="6571700at2759"/>
<comment type="similarity">
    <text evidence="3">Belongs to the HARBI1 family.</text>
</comment>
<feature type="domain" description="DDE Tnp4" evidence="8">
    <location>
        <begin position="205"/>
        <end position="352"/>
    </location>
</feature>
<comment type="cofactor">
    <cofactor evidence="1">
        <name>a divalent metal cation</name>
        <dbReference type="ChEBI" id="CHEBI:60240"/>
    </cofactor>
</comment>
<dbReference type="InterPro" id="IPR045249">
    <property type="entry name" value="HARBI1-like"/>
</dbReference>
<comment type="caution">
    <text evidence="9">The sequence shown here is derived from an EMBL/GenBank/DDBJ whole genome shotgun (WGS) entry which is preliminary data.</text>
</comment>
<keyword evidence="7" id="KW-0539">Nucleus</keyword>
<evidence type="ECO:0000256" key="2">
    <source>
        <dbReference type="ARBA" id="ARBA00004123"/>
    </source>
</evidence>
<evidence type="ECO:0000256" key="3">
    <source>
        <dbReference type="ARBA" id="ARBA00006958"/>
    </source>
</evidence>
<feature type="non-terminal residue" evidence="9">
    <location>
        <position position="1"/>
    </location>
</feature>
<sequence>IGRYGPFHTGRFRPCGFYSYDFSPHGRCFHTRRFFPLESSTFGCILSVLTQLDFNMSRKRIIAMWLLYRRLRLRRKQRVRKYWVHPINERRNTMCTFKSQFEDLLADENKFFNYFRMSISSFDELHNRLKCSIQRQNTKMRDCIQPKEILAVTLRYLASGCTFTDLHYTYRIGISTASMIVKEVCNAIWSDFERNANFPHCIGAVDGKHIRIICPSDSGSMYYNHKQYNSLVLMAIADSNYRFVYVNIESYGKDCDSAIFKRSEIWKSFVMGTHQLPEPKCLPGTDSPNVPYFFVGDEAFALHKHLLRPRARRYIECAFGILSNKWRIFHRPINVEPDFAVDIVKTCVVLHNFVRERLGLEYCLKIVQQLQYNNYRVRGFTTRIFISWRFISKQYTTNIMRLFCKRWISPVANVKLQHTLLPKHFLFIPVSLYSSRDLSHKMGLHSTAEIKMSLSISIQQVPLTTDGRRLKTVKYEYACLVR</sequence>
<keyword evidence="4" id="KW-0540">Nuclease</keyword>
<protein>
    <submittedName>
        <fullName evidence="9">Protein ANTAGONIST OF LIKE HETEROCHROMATIN PROTEIN 1-like</fullName>
    </submittedName>
</protein>
<dbReference type="Proteomes" id="UP000478052">
    <property type="component" value="Unassembled WGS sequence"/>
</dbReference>
<keyword evidence="6" id="KW-0378">Hydrolase</keyword>
<dbReference type="PANTHER" id="PTHR22930:SF269">
    <property type="entry name" value="NUCLEASE HARBI1-LIKE PROTEIN"/>
    <property type="match status" value="1"/>
</dbReference>
<keyword evidence="10" id="KW-1185">Reference proteome</keyword>
<gene>
    <name evidence="9" type="ORF">FWK35_00025784</name>
</gene>
<dbReference type="GO" id="GO:0005634">
    <property type="term" value="C:nucleus"/>
    <property type="evidence" value="ECO:0007669"/>
    <property type="project" value="UniProtKB-SubCell"/>
</dbReference>